<sequence>MDQKKINFWQTFFWQYLFYAYFSCGLQLVLVITKHSMIGGLRDSLIYTLLCLIPGLIFPKYCKKIALILGIILWLTSLIPISYFCIYRQEFSQSVFFVMSESNLQETSEYLQQYFSITLLITLIIYSLIAFWLWTHVRPFHVKYTKRLLLGLLIIFLTVILPFFNCLLIKNKNVDGSVKYIVSKMETTLPWQLLISFNKYHQQLTNMHALLKHYESVPPILNLSDSNGNMPRTLVLVIGESTTRTRMSLYGYERNTTPLLDQLYQQDKNLIKFNDVITSRPYTIEVLQQVLTFADEQHPDLYLQSPSIIQIMKQAGYKTYWITNQQTMTARNTMLTMFSQQADKQFYLNNDRNQNSRQYDEVVLEPFKQVLNDQDEKKFIIVHLLGTHMNYRYRFPEQYKRFTSAPKNFNLDNKELEHFNNYDNAESYNDFVVSQLIHTFADSKPNGFLLYFSDHGEDVYESPSHDVLGRNEKAPTEPMYTIPFLLWISPQWQQTHAVNYQQYTNRKYSTADFIHTWSDLAGLNYNLYEPSKSLVNPAFVETTRWIGDPYAKNGLHDFDKLFRK</sequence>
<name>A0ABR7QX09_9GAMM</name>
<dbReference type="Pfam" id="PF00884">
    <property type="entry name" value="Sulfatase"/>
    <property type="match status" value="1"/>
</dbReference>
<evidence type="ECO:0000256" key="4">
    <source>
        <dbReference type="ARBA" id="ARBA00022692"/>
    </source>
</evidence>
<dbReference type="Gene3D" id="3.40.720.10">
    <property type="entry name" value="Alkaline Phosphatase, subunit A"/>
    <property type="match status" value="1"/>
</dbReference>
<dbReference type="PANTHER" id="PTHR30443:SF2">
    <property type="entry name" value="PHOSPHOETHANOLAMINE TRANSFERASE EPTC"/>
    <property type="match status" value="1"/>
</dbReference>
<feature type="transmembrane region" description="Helical" evidence="7">
    <location>
        <begin position="12"/>
        <end position="32"/>
    </location>
</feature>
<dbReference type="Proteomes" id="UP000651208">
    <property type="component" value="Unassembled WGS sequence"/>
</dbReference>
<evidence type="ECO:0000256" key="2">
    <source>
        <dbReference type="ARBA" id="ARBA00022475"/>
    </source>
</evidence>
<keyword evidence="3 9" id="KW-0808">Transferase</keyword>
<dbReference type="InterPro" id="IPR058130">
    <property type="entry name" value="PEA_transf_C"/>
</dbReference>
<feature type="domain" description="Sulfatase N-terminal" evidence="8">
    <location>
        <begin position="232"/>
        <end position="522"/>
    </location>
</feature>
<organism evidence="9 10">
    <name type="scientific">Frischella japonica</name>
    <dbReference type="NCBI Taxonomy" id="2741544"/>
    <lineage>
        <taxon>Bacteria</taxon>
        <taxon>Pseudomonadati</taxon>
        <taxon>Pseudomonadota</taxon>
        <taxon>Gammaproteobacteria</taxon>
        <taxon>Orbales</taxon>
        <taxon>Orbaceae</taxon>
        <taxon>Frischella</taxon>
    </lineage>
</organism>
<feature type="transmembrane region" description="Helical" evidence="7">
    <location>
        <begin position="114"/>
        <end position="135"/>
    </location>
</feature>
<dbReference type="InterPro" id="IPR017850">
    <property type="entry name" value="Alkaline_phosphatase_core_sf"/>
</dbReference>
<feature type="transmembrane region" description="Helical" evidence="7">
    <location>
        <begin position="67"/>
        <end position="86"/>
    </location>
</feature>
<comment type="caution">
    <text evidence="9">The sequence shown here is derived from an EMBL/GenBank/DDBJ whole genome shotgun (WGS) entry which is preliminary data.</text>
</comment>
<evidence type="ECO:0000256" key="5">
    <source>
        <dbReference type="ARBA" id="ARBA00022989"/>
    </source>
</evidence>
<evidence type="ECO:0000313" key="10">
    <source>
        <dbReference type="Proteomes" id="UP000651208"/>
    </source>
</evidence>
<reference evidence="9 10" key="1">
    <citation type="submission" date="2020-06" db="EMBL/GenBank/DDBJ databases">
        <title>Frischella cerana isolated from Apis cerana gut homogenate.</title>
        <authorList>
            <person name="Wolter L.A."/>
            <person name="Suenami S."/>
            <person name="Miyazaki R."/>
        </authorList>
    </citation>
    <scope>NUCLEOTIDE SEQUENCE [LARGE SCALE GENOMIC DNA]</scope>
    <source>
        <strain evidence="9 10">Ac13</strain>
    </source>
</reference>
<dbReference type="EMBL" id="JABURY010000010">
    <property type="protein sequence ID" value="MBC9130635.1"/>
    <property type="molecule type" value="Genomic_DNA"/>
</dbReference>
<evidence type="ECO:0000256" key="1">
    <source>
        <dbReference type="ARBA" id="ARBA00004651"/>
    </source>
</evidence>
<comment type="subcellular location">
    <subcellularLocation>
        <location evidence="1">Cell membrane</location>
        <topology evidence="1">Multi-pass membrane protein</topology>
    </subcellularLocation>
</comment>
<keyword evidence="10" id="KW-1185">Reference proteome</keyword>
<proteinExistence type="predicted"/>
<dbReference type="NCBIfam" id="NF007933">
    <property type="entry name" value="PRK10649.1"/>
    <property type="match status" value="1"/>
</dbReference>
<evidence type="ECO:0000256" key="7">
    <source>
        <dbReference type="SAM" id="Phobius"/>
    </source>
</evidence>
<dbReference type="RefSeq" id="WP_187755074.1">
    <property type="nucleotide sequence ID" value="NZ_JABURY010000010.1"/>
</dbReference>
<evidence type="ECO:0000313" key="9">
    <source>
        <dbReference type="EMBL" id="MBC9130635.1"/>
    </source>
</evidence>
<accession>A0ABR7QX09</accession>
<dbReference type="InterPro" id="IPR040423">
    <property type="entry name" value="PEA_transferase"/>
</dbReference>
<dbReference type="GO" id="GO:0016740">
    <property type="term" value="F:transferase activity"/>
    <property type="evidence" value="ECO:0007669"/>
    <property type="project" value="UniProtKB-KW"/>
</dbReference>
<dbReference type="PANTHER" id="PTHR30443">
    <property type="entry name" value="INNER MEMBRANE PROTEIN"/>
    <property type="match status" value="1"/>
</dbReference>
<evidence type="ECO:0000256" key="3">
    <source>
        <dbReference type="ARBA" id="ARBA00022679"/>
    </source>
</evidence>
<feature type="transmembrane region" description="Helical" evidence="7">
    <location>
        <begin position="147"/>
        <end position="169"/>
    </location>
</feature>
<keyword evidence="5 7" id="KW-1133">Transmembrane helix</keyword>
<dbReference type="SUPFAM" id="SSF53649">
    <property type="entry name" value="Alkaline phosphatase-like"/>
    <property type="match status" value="1"/>
</dbReference>
<gene>
    <name evidence="9" type="primary">cptA</name>
    <name evidence="9" type="ORF">FcAc13_04850</name>
</gene>
<dbReference type="CDD" id="cd16017">
    <property type="entry name" value="LptA"/>
    <property type="match status" value="1"/>
</dbReference>
<keyword evidence="6 7" id="KW-0472">Membrane</keyword>
<feature type="transmembrane region" description="Helical" evidence="7">
    <location>
        <begin position="44"/>
        <end position="61"/>
    </location>
</feature>
<keyword evidence="2" id="KW-1003">Cell membrane</keyword>
<evidence type="ECO:0000256" key="6">
    <source>
        <dbReference type="ARBA" id="ARBA00023136"/>
    </source>
</evidence>
<keyword evidence="4 7" id="KW-0812">Transmembrane</keyword>
<dbReference type="InterPro" id="IPR000917">
    <property type="entry name" value="Sulfatase_N"/>
</dbReference>
<protein>
    <submittedName>
        <fullName evidence="9">Phosphoethanolamine transferase CptA</fullName>
    </submittedName>
</protein>
<evidence type="ECO:0000259" key="8">
    <source>
        <dbReference type="Pfam" id="PF00884"/>
    </source>
</evidence>